<evidence type="ECO:0000313" key="2">
    <source>
        <dbReference type="Proteomes" id="UP000790377"/>
    </source>
</evidence>
<dbReference type="EMBL" id="MU268528">
    <property type="protein sequence ID" value="KAH7904297.1"/>
    <property type="molecule type" value="Genomic_DNA"/>
</dbReference>
<keyword evidence="2" id="KW-1185">Reference proteome</keyword>
<organism evidence="1 2">
    <name type="scientific">Hygrophoropsis aurantiaca</name>
    <dbReference type="NCBI Taxonomy" id="72124"/>
    <lineage>
        <taxon>Eukaryota</taxon>
        <taxon>Fungi</taxon>
        <taxon>Dikarya</taxon>
        <taxon>Basidiomycota</taxon>
        <taxon>Agaricomycotina</taxon>
        <taxon>Agaricomycetes</taxon>
        <taxon>Agaricomycetidae</taxon>
        <taxon>Boletales</taxon>
        <taxon>Coniophorineae</taxon>
        <taxon>Hygrophoropsidaceae</taxon>
        <taxon>Hygrophoropsis</taxon>
    </lineage>
</organism>
<protein>
    <submittedName>
        <fullName evidence="1">Uncharacterized protein</fullName>
    </submittedName>
</protein>
<accession>A0ACB7ZUA8</accession>
<dbReference type="Proteomes" id="UP000790377">
    <property type="component" value="Unassembled WGS sequence"/>
</dbReference>
<evidence type="ECO:0000313" key="1">
    <source>
        <dbReference type="EMBL" id="KAH7904297.1"/>
    </source>
</evidence>
<sequence length="186" mass="20232">MFCVDCSVILLPQIRLQTLPDSKQYAKPKPSSKYPSNSKYPAKSSSTYTPPTLQQKLTLLTLHFPRVRIIWSASPYATADIFRDLKSTGREPEVGWAVGVGVEGGNRAGDGLNTAPADLLRALPGITAKNAGHVMRQVGSVRALAEMGREEVRGVVGSEPGERLWGFMHRGERGVFRGERGEVGRG</sequence>
<reference evidence="1" key="1">
    <citation type="journal article" date="2021" name="New Phytol.">
        <title>Evolutionary innovations through gain and loss of genes in the ectomycorrhizal Boletales.</title>
        <authorList>
            <person name="Wu G."/>
            <person name="Miyauchi S."/>
            <person name="Morin E."/>
            <person name="Kuo A."/>
            <person name="Drula E."/>
            <person name="Varga T."/>
            <person name="Kohler A."/>
            <person name="Feng B."/>
            <person name="Cao Y."/>
            <person name="Lipzen A."/>
            <person name="Daum C."/>
            <person name="Hundley H."/>
            <person name="Pangilinan J."/>
            <person name="Johnson J."/>
            <person name="Barry K."/>
            <person name="LaButti K."/>
            <person name="Ng V."/>
            <person name="Ahrendt S."/>
            <person name="Min B."/>
            <person name="Choi I.G."/>
            <person name="Park H."/>
            <person name="Plett J.M."/>
            <person name="Magnuson J."/>
            <person name="Spatafora J.W."/>
            <person name="Nagy L.G."/>
            <person name="Henrissat B."/>
            <person name="Grigoriev I.V."/>
            <person name="Yang Z.L."/>
            <person name="Xu J."/>
            <person name="Martin F.M."/>
        </authorList>
    </citation>
    <scope>NUCLEOTIDE SEQUENCE</scope>
    <source>
        <strain evidence="1">ATCC 28755</strain>
    </source>
</reference>
<gene>
    <name evidence="1" type="ORF">BJ138DRAFT_1019329</name>
</gene>
<proteinExistence type="predicted"/>
<comment type="caution">
    <text evidence="1">The sequence shown here is derived from an EMBL/GenBank/DDBJ whole genome shotgun (WGS) entry which is preliminary data.</text>
</comment>
<name>A0ACB7ZUA8_9AGAM</name>